<feature type="transmembrane region" description="Helical" evidence="1">
    <location>
        <begin position="31"/>
        <end position="50"/>
    </location>
</feature>
<gene>
    <name evidence="2" type="ORF">NCTC9695_01699</name>
</gene>
<dbReference type="EMBL" id="LR134182">
    <property type="protein sequence ID" value="VEB41279.1"/>
    <property type="molecule type" value="Genomic_DNA"/>
</dbReference>
<name>A0A3S4HGG8_CHRVL</name>
<dbReference type="AlphaFoldDB" id="A0A3S4HGG8"/>
<keyword evidence="1" id="KW-0812">Transmembrane</keyword>
<evidence type="ECO:0000256" key="1">
    <source>
        <dbReference type="SAM" id="Phobius"/>
    </source>
</evidence>
<evidence type="ECO:0000313" key="3">
    <source>
        <dbReference type="Proteomes" id="UP000275777"/>
    </source>
</evidence>
<accession>A0A3S4HGG8</accession>
<protein>
    <submittedName>
        <fullName evidence="2">Uncharacterized protein</fullName>
    </submittedName>
</protein>
<reference evidence="2 3" key="1">
    <citation type="submission" date="2018-12" db="EMBL/GenBank/DDBJ databases">
        <authorList>
            <consortium name="Pathogen Informatics"/>
        </authorList>
    </citation>
    <scope>NUCLEOTIDE SEQUENCE [LARGE SCALE GENOMIC DNA]</scope>
    <source>
        <strain evidence="2 3">NCTC9695</strain>
    </source>
</reference>
<organism evidence="2 3">
    <name type="scientific">Chromobacterium violaceum</name>
    <dbReference type="NCBI Taxonomy" id="536"/>
    <lineage>
        <taxon>Bacteria</taxon>
        <taxon>Pseudomonadati</taxon>
        <taxon>Pseudomonadota</taxon>
        <taxon>Betaproteobacteria</taxon>
        <taxon>Neisseriales</taxon>
        <taxon>Chromobacteriaceae</taxon>
        <taxon>Chromobacterium</taxon>
    </lineage>
</organism>
<sequence length="65" mass="7247">MTAMWGVGLVAEMALRSWLAWHWPVERSVLLLPWVSYGVMGVLTAATWVMRKRMAHTLPHAAASG</sequence>
<dbReference type="Proteomes" id="UP000275777">
    <property type="component" value="Chromosome"/>
</dbReference>
<keyword evidence="1" id="KW-0472">Membrane</keyword>
<proteinExistence type="predicted"/>
<evidence type="ECO:0000313" key="2">
    <source>
        <dbReference type="EMBL" id="VEB41279.1"/>
    </source>
</evidence>
<keyword evidence="1" id="KW-1133">Transmembrane helix</keyword>